<keyword evidence="5" id="KW-0503">Monooxygenase</keyword>
<keyword evidence="3" id="KW-0274">FAD</keyword>
<evidence type="ECO:0000256" key="5">
    <source>
        <dbReference type="ARBA" id="ARBA00023033"/>
    </source>
</evidence>
<evidence type="ECO:0000256" key="1">
    <source>
        <dbReference type="ARBA" id="ARBA00007992"/>
    </source>
</evidence>
<dbReference type="Gene3D" id="3.50.50.60">
    <property type="entry name" value="FAD/NAD(P)-binding domain"/>
    <property type="match status" value="1"/>
</dbReference>
<dbReference type="GO" id="GO:0004497">
    <property type="term" value="F:monooxygenase activity"/>
    <property type="evidence" value="ECO:0007669"/>
    <property type="project" value="UniProtKB-KW"/>
</dbReference>
<evidence type="ECO:0000259" key="7">
    <source>
        <dbReference type="Pfam" id="PF01494"/>
    </source>
</evidence>
<evidence type="ECO:0000313" key="9">
    <source>
        <dbReference type="Proteomes" id="UP000243081"/>
    </source>
</evidence>
<keyword evidence="9" id="KW-1185">Reference proteome</keyword>
<reference evidence="8 9" key="1">
    <citation type="submission" date="2016-03" db="EMBL/GenBank/DDBJ databases">
        <title>Fine-scale spatial genetic structure of a fungal parasite of coffee scale insects.</title>
        <authorList>
            <person name="Jackson D."/>
            <person name="Zemenick K.A."/>
            <person name="Malloure B."/>
            <person name="Quandt C.A."/>
            <person name="James T.Y."/>
        </authorList>
    </citation>
    <scope>NUCLEOTIDE SEQUENCE [LARGE SCALE GENOMIC DNA]</scope>
    <source>
        <strain evidence="8 9">UM487</strain>
    </source>
</reference>
<comment type="caution">
    <text evidence="8">The sequence shown here is derived from an EMBL/GenBank/DDBJ whole genome shotgun (WGS) entry which is preliminary data.</text>
</comment>
<name>A0A179I410_CORDF</name>
<dbReference type="InterPro" id="IPR002938">
    <property type="entry name" value="FAD-bd"/>
</dbReference>
<dbReference type="PANTHER" id="PTHR13789">
    <property type="entry name" value="MONOOXYGENASE"/>
    <property type="match status" value="1"/>
</dbReference>
<dbReference type="SUPFAM" id="SSF51905">
    <property type="entry name" value="FAD/NAD(P)-binding domain"/>
    <property type="match status" value="1"/>
</dbReference>
<keyword evidence="2" id="KW-0285">Flavoprotein</keyword>
<comment type="similarity">
    <text evidence="1">Belongs to the paxM FAD-dependent monooxygenase family.</text>
</comment>
<dbReference type="InterPro" id="IPR036188">
    <property type="entry name" value="FAD/NAD-bd_sf"/>
</dbReference>
<dbReference type="PANTHER" id="PTHR13789:SF215">
    <property type="entry name" value="FAD-BINDING DOMAIN-CONTAINING PROTEIN-RELATED"/>
    <property type="match status" value="1"/>
</dbReference>
<dbReference type="EMBL" id="LUKN01004262">
    <property type="protein sequence ID" value="OAQ96273.1"/>
    <property type="molecule type" value="Genomic_DNA"/>
</dbReference>
<dbReference type="SUPFAM" id="SSF54373">
    <property type="entry name" value="FAD-linked reductases, C-terminal domain"/>
    <property type="match status" value="1"/>
</dbReference>
<organism evidence="8 9">
    <name type="scientific">Cordyceps confragosa</name>
    <name type="common">Lecanicillium lecanii</name>
    <dbReference type="NCBI Taxonomy" id="2714763"/>
    <lineage>
        <taxon>Eukaryota</taxon>
        <taxon>Fungi</taxon>
        <taxon>Dikarya</taxon>
        <taxon>Ascomycota</taxon>
        <taxon>Pezizomycotina</taxon>
        <taxon>Sordariomycetes</taxon>
        <taxon>Hypocreomycetidae</taxon>
        <taxon>Hypocreales</taxon>
        <taxon>Cordycipitaceae</taxon>
        <taxon>Akanthomyces</taxon>
    </lineage>
</organism>
<feature type="domain" description="FAD-binding" evidence="7">
    <location>
        <begin position="3"/>
        <end position="360"/>
    </location>
</feature>
<proteinExistence type="inferred from homology"/>
<evidence type="ECO:0000256" key="6">
    <source>
        <dbReference type="SAM" id="MobiDB-lite"/>
    </source>
</evidence>
<feature type="region of interest" description="Disordered" evidence="6">
    <location>
        <begin position="449"/>
        <end position="469"/>
    </location>
</feature>
<keyword evidence="4" id="KW-0560">Oxidoreductase</keyword>
<evidence type="ECO:0000256" key="4">
    <source>
        <dbReference type="ARBA" id="ARBA00023002"/>
    </source>
</evidence>
<dbReference type="PRINTS" id="PR00420">
    <property type="entry name" value="RNGMNOXGNASE"/>
</dbReference>
<dbReference type="OMA" id="WYAHRVD"/>
<dbReference type="Proteomes" id="UP000243081">
    <property type="component" value="Unassembled WGS sequence"/>
</dbReference>
<dbReference type="Pfam" id="PF01494">
    <property type="entry name" value="FAD_binding_3"/>
    <property type="match status" value="1"/>
</dbReference>
<accession>A0A179I410</accession>
<dbReference type="GO" id="GO:0071949">
    <property type="term" value="F:FAD binding"/>
    <property type="evidence" value="ECO:0007669"/>
    <property type="project" value="InterPro"/>
</dbReference>
<gene>
    <name evidence="8" type="ORF">LLEC1_02234</name>
</gene>
<evidence type="ECO:0000313" key="8">
    <source>
        <dbReference type="EMBL" id="OAQ96273.1"/>
    </source>
</evidence>
<dbReference type="OrthoDB" id="9993796at2759"/>
<evidence type="ECO:0000256" key="3">
    <source>
        <dbReference type="ARBA" id="ARBA00022827"/>
    </source>
</evidence>
<dbReference type="InterPro" id="IPR050493">
    <property type="entry name" value="FAD-dep_Monooxygenase_BioMet"/>
</dbReference>
<evidence type="ECO:0000256" key="2">
    <source>
        <dbReference type="ARBA" id="ARBA00022630"/>
    </source>
</evidence>
<dbReference type="AlphaFoldDB" id="A0A179I410"/>
<protein>
    <recommendedName>
        <fullName evidence="7">FAD-binding domain-containing protein</fullName>
    </recommendedName>
</protein>
<sequence>MLHVVIVGAGIAGLAAAVSLRRAGHRVELYEQSSMNNEIGAAISIPPNASRILLAWGVRPEDWGFVVSEGASSYNPFTLEKTMDFTSNETAKDTGGTPKYLSHRVDLHNCLKWLATRETGPGIPAKIHRASGVAAFDAVKPSITFRDGHTIDADFIVGADGVHSRAAEAILQQKVEAVAPQHSNVCYRFLIPASTLQEDPETRYWNTTDVTRSRIFPDNHTRRSLVNYVCRDKTVHNFVGLFYDESLGSNTEDWQASVDVGEIVDKFKDFHPRIVNAIQKADDVKRWPLLYRHPLKNWHREMLVIVGDAAHPMLPHQGQGAAQGIEDGLVLGITMVGAQSRNDISDRFSTYQDVRRNRASVIQILSNIGQDRARQLKNEVLPYLDEDKIPTNPAQIQQFNFAYNAIDAAVEAMRRREATFSLPVDFFDHEVIAVPAKKGAAPPLHKAGVPLPHCGSETTDAVPAPVEAS</sequence>